<feature type="region of interest" description="Disordered" evidence="1">
    <location>
        <begin position="1"/>
        <end position="69"/>
    </location>
</feature>
<sequence>MSAQGWSKAAGAPKVERSGDGCAAMEQGAEIQQGGGRAEMQQDGGGCAGMQQGGGGWGGLSSGRAGSAG</sequence>
<gene>
    <name evidence="2" type="ORF">Aco03nite_007840</name>
</gene>
<evidence type="ECO:0000313" key="3">
    <source>
        <dbReference type="Proteomes" id="UP000612282"/>
    </source>
</evidence>
<name>A0ABQ3X1U5_9ACTN</name>
<proteinExistence type="predicted"/>
<evidence type="ECO:0000256" key="1">
    <source>
        <dbReference type="SAM" id="MobiDB-lite"/>
    </source>
</evidence>
<protein>
    <submittedName>
        <fullName evidence="2">Uncharacterized protein</fullName>
    </submittedName>
</protein>
<keyword evidence="3" id="KW-1185">Reference proteome</keyword>
<dbReference type="Proteomes" id="UP000612282">
    <property type="component" value="Unassembled WGS sequence"/>
</dbReference>
<reference evidence="2 3" key="1">
    <citation type="submission" date="2021-01" db="EMBL/GenBank/DDBJ databases">
        <title>Whole genome shotgun sequence of Actinoplanes couchii NBRC 106145.</title>
        <authorList>
            <person name="Komaki H."/>
            <person name="Tamura T."/>
        </authorList>
    </citation>
    <scope>NUCLEOTIDE SEQUENCE [LARGE SCALE GENOMIC DNA]</scope>
    <source>
        <strain evidence="2 3">NBRC 106145</strain>
    </source>
</reference>
<organism evidence="2 3">
    <name type="scientific">Actinoplanes couchii</name>
    <dbReference type="NCBI Taxonomy" id="403638"/>
    <lineage>
        <taxon>Bacteria</taxon>
        <taxon>Bacillati</taxon>
        <taxon>Actinomycetota</taxon>
        <taxon>Actinomycetes</taxon>
        <taxon>Micromonosporales</taxon>
        <taxon>Micromonosporaceae</taxon>
        <taxon>Actinoplanes</taxon>
    </lineage>
</organism>
<dbReference type="EMBL" id="BOMG01000014">
    <property type="protein sequence ID" value="GID52380.1"/>
    <property type="molecule type" value="Genomic_DNA"/>
</dbReference>
<feature type="compositionally biased region" description="Gly residues" evidence="1">
    <location>
        <begin position="33"/>
        <end position="69"/>
    </location>
</feature>
<accession>A0ABQ3X1U5</accession>
<evidence type="ECO:0000313" key="2">
    <source>
        <dbReference type="EMBL" id="GID52380.1"/>
    </source>
</evidence>
<comment type="caution">
    <text evidence="2">The sequence shown here is derived from an EMBL/GenBank/DDBJ whole genome shotgun (WGS) entry which is preliminary data.</text>
</comment>